<name>A0ABW2YIM8_9GAMM</name>
<dbReference type="Pfam" id="PF07102">
    <property type="entry name" value="YbcO"/>
    <property type="match status" value="1"/>
</dbReference>
<proteinExistence type="predicted"/>
<evidence type="ECO:0000313" key="2">
    <source>
        <dbReference type="Proteomes" id="UP001597090"/>
    </source>
</evidence>
<dbReference type="EMBL" id="JBHTIH010000002">
    <property type="protein sequence ID" value="MFD0738267.1"/>
    <property type="molecule type" value="Genomic_DNA"/>
</dbReference>
<sequence length="114" mass="12153">MSIVSKKLRESAGHPDAHCMLEIAGVCGDSTTDKTAGCVLCHIRLVGEVGGGQKPDDLCAAFGCGPCHTALDSNGTAHGLVRGSEDWLFYSLRGVARTLRWWIAHDFISIKGIK</sequence>
<gene>
    <name evidence="1" type="ORF">ACFQZQ_03050</name>
</gene>
<comment type="caution">
    <text evidence="1">The sequence shown here is derived from an EMBL/GenBank/DDBJ whole genome shotgun (WGS) entry which is preliminary data.</text>
</comment>
<evidence type="ECO:0000313" key="1">
    <source>
        <dbReference type="EMBL" id="MFD0738267.1"/>
    </source>
</evidence>
<protein>
    <submittedName>
        <fullName evidence="1">Nuclease domain-containing protein</fullName>
    </submittedName>
</protein>
<organism evidence="1 2">
    <name type="scientific">Lysobacter koreensis</name>
    <dbReference type="NCBI Taxonomy" id="266122"/>
    <lineage>
        <taxon>Bacteria</taxon>
        <taxon>Pseudomonadati</taxon>
        <taxon>Pseudomonadota</taxon>
        <taxon>Gammaproteobacteria</taxon>
        <taxon>Lysobacterales</taxon>
        <taxon>Lysobacteraceae</taxon>
        <taxon>Lysobacter</taxon>
    </lineage>
</organism>
<dbReference type="RefSeq" id="WP_386811199.1">
    <property type="nucleotide sequence ID" value="NZ_JBHTIH010000002.1"/>
</dbReference>
<reference evidence="2" key="1">
    <citation type="journal article" date="2019" name="Int. J. Syst. Evol. Microbiol.">
        <title>The Global Catalogue of Microorganisms (GCM) 10K type strain sequencing project: providing services to taxonomists for standard genome sequencing and annotation.</title>
        <authorList>
            <consortium name="The Broad Institute Genomics Platform"/>
            <consortium name="The Broad Institute Genome Sequencing Center for Infectious Disease"/>
            <person name="Wu L."/>
            <person name="Ma J."/>
        </authorList>
    </citation>
    <scope>NUCLEOTIDE SEQUENCE [LARGE SCALE GENOMIC DNA]</scope>
    <source>
        <strain evidence="2">CCUG 55491</strain>
    </source>
</reference>
<accession>A0ABW2YIM8</accession>
<dbReference type="Gene3D" id="3.30.50.20">
    <property type="entry name" value="prophage-derive protein ybcO"/>
    <property type="match status" value="1"/>
</dbReference>
<dbReference type="Proteomes" id="UP001597090">
    <property type="component" value="Unassembled WGS sequence"/>
</dbReference>
<dbReference type="InterPro" id="IPR010774">
    <property type="entry name" value="YbcO"/>
</dbReference>
<keyword evidence="2" id="KW-1185">Reference proteome</keyword>